<evidence type="ECO:0000313" key="1">
    <source>
        <dbReference type="EMBL" id="KAJ8633533.1"/>
    </source>
</evidence>
<name>A0ACC2LJJ3_PERAE</name>
<proteinExistence type="predicted"/>
<accession>A0ACC2LJJ3</accession>
<keyword evidence="2" id="KW-1185">Reference proteome</keyword>
<dbReference type="EMBL" id="CM056816">
    <property type="protein sequence ID" value="KAJ8633533.1"/>
    <property type="molecule type" value="Genomic_DNA"/>
</dbReference>
<comment type="caution">
    <text evidence="1">The sequence shown here is derived from an EMBL/GenBank/DDBJ whole genome shotgun (WGS) entry which is preliminary data.</text>
</comment>
<gene>
    <name evidence="1" type="ORF">MRB53_026869</name>
</gene>
<evidence type="ECO:0000313" key="2">
    <source>
        <dbReference type="Proteomes" id="UP001234297"/>
    </source>
</evidence>
<organism evidence="1 2">
    <name type="scientific">Persea americana</name>
    <name type="common">Avocado</name>
    <dbReference type="NCBI Taxonomy" id="3435"/>
    <lineage>
        <taxon>Eukaryota</taxon>
        <taxon>Viridiplantae</taxon>
        <taxon>Streptophyta</taxon>
        <taxon>Embryophyta</taxon>
        <taxon>Tracheophyta</taxon>
        <taxon>Spermatophyta</taxon>
        <taxon>Magnoliopsida</taxon>
        <taxon>Magnoliidae</taxon>
        <taxon>Laurales</taxon>
        <taxon>Lauraceae</taxon>
        <taxon>Persea</taxon>
    </lineage>
</organism>
<protein>
    <submittedName>
        <fullName evidence="1">Uncharacterized protein</fullName>
    </submittedName>
</protein>
<sequence length="174" mass="19151">MPSRFLLSDAPPPSDDLDRRTFIEMLVVFGVIVIVLIIKFAYDEKCNNPPSGSGNPVNPRPGADALPVHRPPAGAGNRTANPRQEAPPVRAHHHRSPPPQQPARAVDGLPFLKFSDETRTLVGAAEEGCVICLSEFESGDDLTVLPKCNHGFHVMCIEGWWKEFHSCPTCRTMY</sequence>
<reference evidence="1 2" key="1">
    <citation type="journal article" date="2022" name="Hortic Res">
        <title>A haplotype resolved chromosomal level avocado genome allows analysis of novel avocado genes.</title>
        <authorList>
            <person name="Nath O."/>
            <person name="Fletcher S.J."/>
            <person name="Hayward A."/>
            <person name="Shaw L.M."/>
            <person name="Masouleh A.K."/>
            <person name="Furtado A."/>
            <person name="Henry R.J."/>
            <person name="Mitter N."/>
        </authorList>
    </citation>
    <scope>NUCLEOTIDE SEQUENCE [LARGE SCALE GENOMIC DNA]</scope>
    <source>
        <strain evidence="2">cv. Hass</strain>
    </source>
</reference>
<dbReference type="Proteomes" id="UP001234297">
    <property type="component" value="Chromosome 8"/>
</dbReference>